<reference evidence="1 2" key="1">
    <citation type="submission" date="2021-02" db="EMBL/GenBank/DDBJ databases">
        <title>Actinophytocola xerophila sp. nov., isolated from soil of cotton cropping field.</title>
        <authorList>
            <person name="Huang R."/>
            <person name="Chen X."/>
            <person name="Ge X."/>
            <person name="Liu W."/>
        </authorList>
    </citation>
    <scope>NUCLEOTIDE SEQUENCE [LARGE SCALE GENOMIC DNA]</scope>
    <source>
        <strain evidence="1 2">S1-96</strain>
    </source>
</reference>
<accession>A0ABT2JDG1</accession>
<gene>
    <name evidence="1" type="ORF">JT362_20845</name>
</gene>
<dbReference type="RefSeq" id="WP_260193189.1">
    <property type="nucleotide sequence ID" value="NZ_JAFFZE010000015.1"/>
</dbReference>
<comment type="caution">
    <text evidence="1">The sequence shown here is derived from an EMBL/GenBank/DDBJ whole genome shotgun (WGS) entry which is preliminary data.</text>
</comment>
<name>A0ABT2JDG1_9PSEU</name>
<keyword evidence="2" id="KW-1185">Reference proteome</keyword>
<protein>
    <submittedName>
        <fullName evidence="1">Uncharacterized protein</fullName>
    </submittedName>
</protein>
<evidence type="ECO:0000313" key="1">
    <source>
        <dbReference type="EMBL" id="MCT2585574.1"/>
    </source>
</evidence>
<proteinExistence type="predicted"/>
<dbReference type="Proteomes" id="UP001156441">
    <property type="component" value="Unassembled WGS sequence"/>
</dbReference>
<sequence length="143" mass="15838">MSKTASATFRGMDFWIHDVAKSLLLAEMIAVTDETPVADHGEWLALDEWSAGHEAEFLALVERSTDRLDERGRITAAEAAEWIVLDGEPVIWRGDEVLSTAPVVTLGREILATGRGEYPAPPPGHQWYFGWPGAVRTIRVRTP</sequence>
<organism evidence="1 2">
    <name type="scientific">Actinophytocola gossypii</name>
    <dbReference type="NCBI Taxonomy" id="2812003"/>
    <lineage>
        <taxon>Bacteria</taxon>
        <taxon>Bacillati</taxon>
        <taxon>Actinomycetota</taxon>
        <taxon>Actinomycetes</taxon>
        <taxon>Pseudonocardiales</taxon>
        <taxon>Pseudonocardiaceae</taxon>
    </lineage>
</organism>
<dbReference type="EMBL" id="JAFFZE010000015">
    <property type="protein sequence ID" value="MCT2585574.1"/>
    <property type="molecule type" value="Genomic_DNA"/>
</dbReference>
<evidence type="ECO:0000313" key="2">
    <source>
        <dbReference type="Proteomes" id="UP001156441"/>
    </source>
</evidence>